<feature type="transmembrane region" description="Helical" evidence="1">
    <location>
        <begin position="86"/>
        <end position="108"/>
    </location>
</feature>
<keyword evidence="1" id="KW-0472">Membrane</keyword>
<dbReference type="KEGG" id="tdf:H9L22_11470"/>
<accession>A0A7H0H2Y9</accession>
<evidence type="ECO:0000313" key="3">
    <source>
        <dbReference type="Proteomes" id="UP000516117"/>
    </source>
</evidence>
<name>A0A7H0H2Y9_9ACTN</name>
<gene>
    <name evidence="2" type="ORF">H9L22_11470</name>
</gene>
<organism evidence="2 3">
    <name type="scientific">Tessaracoccus defluvii</name>
    <dbReference type="NCBI Taxonomy" id="1285901"/>
    <lineage>
        <taxon>Bacteria</taxon>
        <taxon>Bacillati</taxon>
        <taxon>Actinomycetota</taxon>
        <taxon>Actinomycetes</taxon>
        <taxon>Propionibacteriales</taxon>
        <taxon>Propionibacteriaceae</taxon>
        <taxon>Tessaracoccus</taxon>
    </lineage>
</organism>
<dbReference type="Proteomes" id="UP000516117">
    <property type="component" value="Chromosome"/>
</dbReference>
<evidence type="ECO:0008006" key="4">
    <source>
        <dbReference type="Google" id="ProtNLM"/>
    </source>
</evidence>
<dbReference type="RefSeq" id="WP_187720041.1">
    <property type="nucleotide sequence ID" value="NZ_BAABBL010000004.1"/>
</dbReference>
<keyword evidence="1" id="KW-0812">Transmembrane</keyword>
<keyword evidence="1" id="KW-1133">Transmembrane helix</keyword>
<sequence>MDTARTIRNIANVVNLSTPLGLILIAVGRGRLRRHRHLIVADRVSLPVPAGAMTVGCVVLVFRKSLEEAQAGNPTLMAHEEEHAWQWAYCLGLPFLPLYLAASGWSLFRTGDRAAANHFERQAGLAAGGYREMPRLPFREALARLRRA</sequence>
<feature type="transmembrane region" description="Helical" evidence="1">
    <location>
        <begin position="44"/>
        <end position="66"/>
    </location>
</feature>
<reference evidence="2 3" key="1">
    <citation type="submission" date="2020-08" db="EMBL/GenBank/DDBJ databases">
        <title>Genome sequence of Tessaracoccus defluvii JCM 17540T.</title>
        <authorList>
            <person name="Hyun D.-W."/>
            <person name="Bae J.-W."/>
        </authorList>
    </citation>
    <scope>NUCLEOTIDE SEQUENCE [LARGE SCALE GENOMIC DNA]</scope>
    <source>
        <strain evidence="2 3">JCM 17540</strain>
    </source>
</reference>
<dbReference type="EMBL" id="CP060789">
    <property type="protein sequence ID" value="QNP54905.1"/>
    <property type="molecule type" value="Genomic_DNA"/>
</dbReference>
<evidence type="ECO:0000313" key="2">
    <source>
        <dbReference type="EMBL" id="QNP54905.1"/>
    </source>
</evidence>
<evidence type="ECO:0000256" key="1">
    <source>
        <dbReference type="SAM" id="Phobius"/>
    </source>
</evidence>
<keyword evidence="3" id="KW-1185">Reference proteome</keyword>
<feature type="transmembrane region" description="Helical" evidence="1">
    <location>
        <begin position="12"/>
        <end position="32"/>
    </location>
</feature>
<protein>
    <recommendedName>
        <fullName evidence="4">DUF4157 domain-containing protein</fullName>
    </recommendedName>
</protein>
<dbReference type="AlphaFoldDB" id="A0A7H0H2Y9"/>
<proteinExistence type="predicted"/>